<evidence type="ECO:0000256" key="9">
    <source>
        <dbReference type="ARBA" id="ARBA00061644"/>
    </source>
</evidence>
<comment type="similarity">
    <text evidence="9">Belongs to the ABC transporter superfamily. Lipid exporter (TC 3.A.1.106) family.</text>
</comment>
<dbReference type="SUPFAM" id="SSF90123">
    <property type="entry name" value="ABC transporter transmembrane region"/>
    <property type="match status" value="1"/>
</dbReference>
<dbReference type="FunFam" id="3.40.50.300:FF:000299">
    <property type="entry name" value="ABC transporter ATP-binding protein/permease"/>
    <property type="match status" value="1"/>
</dbReference>
<sequence length="682" mass="72987">MTSGPGPLITIRATPGDGTQPARGQVRPGTSRRILPYLRPYRRQIVALLTLTVVDALITVSTPLLFKELIDRGIVPRDRAVVAGAAVAVAVLALLQALVGFLVSRSSARIGEGLIYDLRTEVFRHVQRQPLAFFTRTQTGSLVSRLNTDVMEAQQAVTVLLSNVLSSLLVLCLVVATIFYLSWLIGLVVLVTVPLFVLPGRVVGRRLQRNLRTSMQLDAELGSLMQERFNVAGALLVKLYGRPEREDGRFAGNAARVRDVRVVTSVYARMLLVTVTLLASLATAVVYGVGGELVVAGSIRIGTLVALATLLARLFGPINQLSNLQSNYLTALVSFDRLFEVLDLKPLIVERPDAVALPVPGPGRAPEVEFEDVSFRYPAAKEVSLASLETLSLPAPERSGTAQALRGVSFRAPAGRLTALVGPSGAGKTTVSQLVARLYEPTGGTVRIGGVDVRDLSLASLRDTVGMVTQDAHLFHDTIRANLLYAKPDATEAELVEACEAAQVRDVVAALPDGLDTVVGDRGYRFSGGEKQRLSIARLLLKKPSVVVLDEATAHLDSESEAALQKALWTALAGRTALVIAHRLSTIREADQILVLQDGRVVERGRHAALVDAGGLYAELYRTQFADPPAPHPEAGPDPADGYGAPPPLPPGGGPLRLLPPPQAAAGPDRPERPDQPERRAR</sequence>
<feature type="transmembrane region" description="Helical" evidence="11">
    <location>
        <begin position="266"/>
        <end position="287"/>
    </location>
</feature>
<feature type="transmembrane region" description="Helical" evidence="11">
    <location>
        <begin position="184"/>
        <end position="204"/>
    </location>
</feature>
<keyword evidence="6 14" id="KW-0067">ATP-binding</keyword>
<feature type="domain" description="ABC transmembrane type-1" evidence="13">
    <location>
        <begin position="46"/>
        <end position="330"/>
    </location>
</feature>
<evidence type="ECO:0000256" key="3">
    <source>
        <dbReference type="ARBA" id="ARBA00022475"/>
    </source>
</evidence>
<evidence type="ECO:0000259" key="12">
    <source>
        <dbReference type="PROSITE" id="PS50893"/>
    </source>
</evidence>
<organism evidence="14 15">
    <name type="scientific">Kitasatospora xanthocidica</name>
    <dbReference type="NCBI Taxonomy" id="83382"/>
    <lineage>
        <taxon>Bacteria</taxon>
        <taxon>Bacillati</taxon>
        <taxon>Actinomycetota</taxon>
        <taxon>Actinomycetes</taxon>
        <taxon>Kitasatosporales</taxon>
        <taxon>Streptomycetaceae</taxon>
        <taxon>Kitasatospora</taxon>
    </lineage>
</organism>
<feature type="transmembrane region" description="Helical" evidence="11">
    <location>
        <begin position="45"/>
        <end position="66"/>
    </location>
</feature>
<evidence type="ECO:0000256" key="11">
    <source>
        <dbReference type="SAM" id="Phobius"/>
    </source>
</evidence>
<feature type="transmembrane region" description="Helical" evidence="11">
    <location>
        <begin position="156"/>
        <end position="178"/>
    </location>
</feature>
<dbReference type="GO" id="GO:0005886">
    <property type="term" value="C:plasma membrane"/>
    <property type="evidence" value="ECO:0007669"/>
    <property type="project" value="UniProtKB-SubCell"/>
</dbReference>
<feature type="region of interest" description="Disordered" evidence="10">
    <location>
        <begin position="1"/>
        <end position="27"/>
    </location>
</feature>
<keyword evidence="3" id="KW-1003">Cell membrane</keyword>
<evidence type="ECO:0000256" key="5">
    <source>
        <dbReference type="ARBA" id="ARBA00022741"/>
    </source>
</evidence>
<feature type="compositionally biased region" description="Basic and acidic residues" evidence="10">
    <location>
        <begin position="669"/>
        <end position="682"/>
    </location>
</feature>
<dbReference type="GO" id="GO:0016887">
    <property type="term" value="F:ATP hydrolysis activity"/>
    <property type="evidence" value="ECO:0007669"/>
    <property type="project" value="InterPro"/>
</dbReference>
<protein>
    <submittedName>
        <fullName evidence="14">ABC transporter ATP-binding protein</fullName>
    </submittedName>
</protein>
<dbReference type="RefSeq" id="WP_117484934.1">
    <property type="nucleotide sequence ID" value="NZ_QVIG01000001.1"/>
</dbReference>
<dbReference type="Gene3D" id="3.40.50.300">
    <property type="entry name" value="P-loop containing nucleotide triphosphate hydrolases"/>
    <property type="match status" value="1"/>
</dbReference>
<dbReference type="CDD" id="cd18550">
    <property type="entry name" value="ABC_6TM_exporter_like"/>
    <property type="match status" value="1"/>
</dbReference>
<name>A0A372ZLP0_9ACTN</name>
<dbReference type="InterPro" id="IPR039421">
    <property type="entry name" value="Type_1_exporter"/>
</dbReference>
<keyword evidence="7 11" id="KW-1133">Transmembrane helix</keyword>
<evidence type="ECO:0000313" key="15">
    <source>
        <dbReference type="Proteomes" id="UP000263377"/>
    </source>
</evidence>
<feature type="transmembrane region" description="Helical" evidence="11">
    <location>
        <begin position="81"/>
        <end position="103"/>
    </location>
</feature>
<accession>A0A372ZLP0</accession>
<dbReference type="SMART" id="SM00382">
    <property type="entry name" value="AAA"/>
    <property type="match status" value="1"/>
</dbReference>
<comment type="caution">
    <text evidence="14">The sequence shown here is derived from an EMBL/GenBank/DDBJ whole genome shotgun (WGS) entry which is preliminary data.</text>
</comment>
<dbReference type="GO" id="GO:0005524">
    <property type="term" value="F:ATP binding"/>
    <property type="evidence" value="ECO:0007669"/>
    <property type="project" value="UniProtKB-KW"/>
</dbReference>
<dbReference type="InterPro" id="IPR036640">
    <property type="entry name" value="ABC1_TM_sf"/>
</dbReference>
<evidence type="ECO:0000256" key="8">
    <source>
        <dbReference type="ARBA" id="ARBA00023136"/>
    </source>
</evidence>
<proteinExistence type="inferred from homology"/>
<dbReference type="InterPro" id="IPR027417">
    <property type="entry name" value="P-loop_NTPase"/>
</dbReference>
<dbReference type="Gene3D" id="1.20.1560.10">
    <property type="entry name" value="ABC transporter type 1, transmembrane domain"/>
    <property type="match status" value="1"/>
</dbReference>
<dbReference type="EMBL" id="QVIG01000001">
    <property type="protein sequence ID" value="RGD56484.1"/>
    <property type="molecule type" value="Genomic_DNA"/>
</dbReference>
<feature type="region of interest" description="Disordered" evidence="10">
    <location>
        <begin position="627"/>
        <end position="682"/>
    </location>
</feature>
<dbReference type="Pfam" id="PF00664">
    <property type="entry name" value="ABC_membrane"/>
    <property type="match status" value="1"/>
</dbReference>
<feature type="domain" description="ABC transporter" evidence="12">
    <location>
        <begin position="368"/>
        <end position="623"/>
    </location>
</feature>
<dbReference type="PROSITE" id="PS50929">
    <property type="entry name" value="ABC_TM1F"/>
    <property type="match status" value="1"/>
</dbReference>
<dbReference type="Proteomes" id="UP000263377">
    <property type="component" value="Unassembled WGS sequence"/>
</dbReference>
<dbReference type="InterPro" id="IPR003593">
    <property type="entry name" value="AAA+_ATPase"/>
</dbReference>
<evidence type="ECO:0000256" key="4">
    <source>
        <dbReference type="ARBA" id="ARBA00022692"/>
    </source>
</evidence>
<gene>
    <name evidence="14" type="ORF">DR950_00590</name>
</gene>
<evidence type="ECO:0000256" key="2">
    <source>
        <dbReference type="ARBA" id="ARBA00022448"/>
    </source>
</evidence>
<comment type="subcellular location">
    <subcellularLocation>
        <location evidence="1">Cell membrane</location>
        <topology evidence="1">Multi-pass membrane protein</topology>
    </subcellularLocation>
</comment>
<keyword evidence="8 11" id="KW-0472">Membrane</keyword>
<dbReference type="PANTHER" id="PTHR43394:SF1">
    <property type="entry name" value="ATP-BINDING CASSETTE SUB-FAMILY B MEMBER 10, MITOCHONDRIAL"/>
    <property type="match status" value="1"/>
</dbReference>
<evidence type="ECO:0000256" key="1">
    <source>
        <dbReference type="ARBA" id="ARBA00004651"/>
    </source>
</evidence>
<keyword evidence="2" id="KW-0813">Transport</keyword>
<dbReference type="InterPro" id="IPR017871">
    <property type="entry name" value="ABC_transporter-like_CS"/>
</dbReference>
<keyword evidence="15" id="KW-1185">Reference proteome</keyword>
<feature type="compositionally biased region" description="Pro residues" evidence="10">
    <location>
        <begin position="645"/>
        <end position="663"/>
    </location>
</feature>
<dbReference type="InterPro" id="IPR011527">
    <property type="entry name" value="ABC1_TM_dom"/>
</dbReference>
<dbReference type="AlphaFoldDB" id="A0A372ZLP0"/>
<evidence type="ECO:0000259" key="13">
    <source>
        <dbReference type="PROSITE" id="PS50929"/>
    </source>
</evidence>
<dbReference type="InterPro" id="IPR003439">
    <property type="entry name" value="ABC_transporter-like_ATP-bd"/>
</dbReference>
<evidence type="ECO:0000256" key="7">
    <source>
        <dbReference type="ARBA" id="ARBA00022989"/>
    </source>
</evidence>
<dbReference type="PANTHER" id="PTHR43394">
    <property type="entry name" value="ATP-DEPENDENT PERMEASE MDL1, MITOCHONDRIAL"/>
    <property type="match status" value="1"/>
</dbReference>
<evidence type="ECO:0000256" key="6">
    <source>
        <dbReference type="ARBA" id="ARBA00022840"/>
    </source>
</evidence>
<dbReference type="GO" id="GO:0015421">
    <property type="term" value="F:ABC-type oligopeptide transporter activity"/>
    <property type="evidence" value="ECO:0007669"/>
    <property type="project" value="TreeGrafter"/>
</dbReference>
<dbReference type="Pfam" id="PF00005">
    <property type="entry name" value="ABC_tran"/>
    <property type="match status" value="1"/>
</dbReference>
<reference evidence="14 15" key="1">
    <citation type="submission" date="2018-08" db="EMBL/GenBank/DDBJ databases">
        <title>Diversity &amp; Physiological Properties of Lignin-Decomposing Actinobacteria from Soil.</title>
        <authorList>
            <person name="Roh S.G."/>
            <person name="Kim S.B."/>
        </authorList>
    </citation>
    <scope>NUCLEOTIDE SEQUENCE [LARGE SCALE GENOMIC DNA]</scope>
    <source>
        <strain evidence="14 15">MMS17-GH009</strain>
    </source>
</reference>
<dbReference type="PROSITE" id="PS50893">
    <property type="entry name" value="ABC_TRANSPORTER_2"/>
    <property type="match status" value="1"/>
</dbReference>
<keyword evidence="5" id="KW-0547">Nucleotide-binding</keyword>
<keyword evidence="4 11" id="KW-0812">Transmembrane</keyword>
<dbReference type="PROSITE" id="PS00211">
    <property type="entry name" value="ABC_TRANSPORTER_1"/>
    <property type="match status" value="1"/>
</dbReference>
<dbReference type="SUPFAM" id="SSF52540">
    <property type="entry name" value="P-loop containing nucleoside triphosphate hydrolases"/>
    <property type="match status" value="1"/>
</dbReference>
<evidence type="ECO:0000313" key="14">
    <source>
        <dbReference type="EMBL" id="RGD56484.1"/>
    </source>
</evidence>
<evidence type="ECO:0000256" key="10">
    <source>
        <dbReference type="SAM" id="MobiDB-lite"/>
    </source>
</evidence>
<feature type="transmembrane region" description="Helical" evidence="11">
    <location>
        <begin position="293"/>
        <end position="315"/>
    </location>
</feature>